<dbReference type="EMBL" id="JACHGO010000005">
    <property type="protein sequence ID" value="MBB5143700.1"/>
    <property type="molecule type" value="Genomic_DNA"/>
</dbReference>
<dbReference type="EC" id="2.8.1.6" evidence="10"/>
<dbReference type="PANTHER" id="PTHR43726">
    <property type="entry name" value="3-METHYLORNITHINE SYNTHASE"/>
    <property type="match status" value="1"/>
</dbReference>
<feature type="binding site" evidence="8">
    <location>
        <position position="163"/>
    </location>
    <ligand>
        <name>S-adenosyl-L-methionine</name>
        <dbReference type="ChEBI" id="CHEBI:59789"/>
    </ligand>
</feature>
<dbReference type="SMART" id="SM00876">
    <property type="entry name" value="BATS"/>
    <property type="match status" value="1"/>
</dbReference>
<keyword evidence="3" id="KW-0479">Metal-binding</keyword>
<dbReference type="InterPro" id="IPR007197">
    <property type="entry name" value="rSAM"/>
</dbReference>
<comment type="cofactor">
    <cofactor evidence="6">
        <name>[2Fe-2S] cluster</name>
        <dbReference type="ChEBI" id="CHEBI:190135"/>
    </cofactor>
</comment>
<proteinExistence type="predicted"/>
<dbReference type="Pfam" id="PF04055">
    <property type="entry name" value="Radical_SAM"/>
    <property type="match status" value="1"/>
</dbReference>
<dbReference type="NCBIfam" id="TIGR03956">
    <property type="entry name" value="rSAM_HydE"/>
    <property type="match status" value="1"/>
</dbReference>
<dbReference type="PROSITE" id="PS51918">
    <property type="entry name" value="RADICAL_SAM"/>
    <property type="match status" value="1"/>
</dbReference>
<name>A0A7W8C4P3_9BACT</name>
<dbReference type="Gene3D" id="3.20.20.70">
    <property type="entry name" value="Aldolase class I"/>
    <property type="match status" value="1"/>
</dbReference>
<evidence type="ECO:0000313" key="11">
    <source>
        <dbReference type="Proteomes" id="UP000539075"/>
    </source>
</evidence>
<dbReference type="GO" id="GO:0004076">
    <property type="term" value="F:biotin synthase activity"/>
    <property type="evidence" value="ECO:0007669"/>
    <property type="project" value="UniProtKB-EC"/>
</dbReference>
<gene>
    <name evidence="10" type="ORF">HNQ38_001800</name>
</gene>
<keyword evidence="4 7" id="KW-0408">Iron</keyword>
<evidence type="ECO:0000256" key="8">
    <source>
        <dbReference type="PIRSR" id="PIRSR004762-2"/>
    </source>
</evidence>
<dbReference type="PIRSF" id="PIRSF004762">
    <property type="entry name" value="CHP00423"/>
    <property type="match status" value="1"/>
</dbReference>
<dbReference type="InterPro" id="IPR013785">
    <property type="entry name" value="Aldolase_TIM"/>
</dbReference>
<evidence type="ECO:0000256" key="7">
    <source>
        <dbReference type="PIRSR" id="PIRSR004762-1"/>
    </source>
</evidence>
<dbReference type="SMART" id="SM00729">
    <property type="entry name" value="Elp3"/>
    <property type="match status" value="1"/>
</dbReference>
<dbReference type="CDD" id="cd01335">
    <property type="entry name" value="Radical_SAM"/>
    <property type="match status" value="1"/>
</dbReference>
<dbReference type="InterPro" id="IPR034422">
    <property type="entry name" value="HydE/PylB-like"/>
</dbReference>
<dbReference type="Proteomes" id="UP000539075">
    <property type="component" value="Unassembled WGS sequence"/>
</dbReference>
<dbReference type="InterPro" id="IPR024021">
    <property type="entry name" value="FeFe-hyd_HydE_rSAM"/>
</dbReference>
<dbReference type="SFLD" id="SFLDG01082">
    <property type="entry name" value="B12-binding_domain_containing"/>
    <property type="match status" value="1"/>
</dbReference>
<dbReference type="SUPFAM" id="SSF102114">
    <property type="entry name" value="Radical SAM enzymes"/>
    <property type="match status" value="1"/>
</dbReference>
<dbReference type="AlphaFoldDB" id="A0A7W8C4P3"/>
<evidence type="ECO:0000256" key="3">
    <source>
        <dbReference type="ARBA" id="ARBA00022723"/>
    </source>
</evidence>
<evidence type="ECO:0000256" key="6">
    <source>
        <dbReference type="ARBA" id="ARBA00034078"/>
    </source>
</evidence>
<feature type="domain" description="Radical SAM core" evidence="9">
    <location>
        <begin position="32"/>
        <end position="251"/>
    </location>
</feature>
<keyword evidence="2 7" id="KW-0949">S-adenosyl-L-methionine</keyword>
<organism evidence="10 11">
    <name type="scientific">Desulfovibrio intestinalis</name>
    <dbReference type="NCBI Taxonomy" id="58621"/>
    <lineage>
        <taxon>Bacteria</taxon>
        <taxon>Pseudomonadati</taxon>
        <taxon>Thermodesulfobacteriota</taxon>
        <taxon>Desulfovibrionia</taxon>
        <taxon>Desulfovibrionales</taxon>
        <taxon>Desulfovibrionaceae</taxon>
        <taxon>Desulfovibrio</taxon>
    </lineage>
</organism>
<comment type="cofactor">
    <cofactor evidence="7">
        <name>[4Fe-4S] cluster</name>
        <dbReference type="ChEBI" id="CHEBI:49883"/>
    </cofactor>
    <text evidence="7">Binds 1 [4Fe-4S] cluster. The cluster is coordinated with 3 cysteines and an exchangeable S-adenosyl-L-methionine.</text>
</comment>
<dbReference type="SFLD" id="SFLDG01280">
    <property type="entry name" value="HydE/PylB-like"/>
    <property type="match status" value="1"/>
</dbReference>
<feature type="binding site" evidence="7">
    <location>
        <position position="53"/>
    </location>
    <ligand>
        <name>[4Fe-4S] cluster</name>
        <dbReference type="ChEBI" id="CHEBI:49883"/>
        <note>4Fe-4S-S-AdoMet</note>
    </ligand>
</feature>
<dbReference type="PANTHER" id="PTHR43726:SF1">
    <property type="entry name" value="BIOTIN SYNTHASE"/>
    <property type="match status" value="1"/>
</dbReference>
<protein>
    <submittedName>
        <fullName evidence="10">Biotin synthase</fullName>
        <ecNumber evidence="10">2.8.1.6</ecNumber>
    </submittedName>
</protein>
<dbReference type="GO" id="GO:0044272">
    <property type="term" value="P:sulfur compound biosynthetic process"/>
    <property type="evidence" value="ECO:0007669"/>
    <property type="project" value="UniProtKB-ARBA"/>
</dbReference>
<dbReference type="GO" id="GO:0051539">
    <property type="term" value="F:4 iron, 4 sulfur cluster binding"/>
    <property type="evidence" value="ECO:0007669"/>
    <property type="project" value="UniProtKB-KW"/>
</dbReference>
<evidence type="ECO:0000313" key="10">
    <source>
        <dbReference type="EMBL" id="MBB5143700.1"/>
    </source>
</evidence>
<evidence type="ECO:0000256" key="5">
    <source>
        <dbReference type="ARBA" id="ARBA00023014"/>
    </source>
</evidence>
<reference evidence="10 11" key="1">
    <citation type="submission" date="2020-08" db="EMBL/GenBank/DDBJ databases">
        <title>Genomic Encyclopedia of Type Strains, Phase IV (KMG-IV): sequencing the most valuable type-strain genomes for metagenomic binning, comparative biology and taxonomic classification.</title>
        <authorList>
            <person name="Goeker M."/>
        </authorList>
    </citation>
    <scope>NUCLEOTIDE SEQUENCE [LARGE SCALE GENOMIC DNA]</scope>
    <source>
        <strain evidence="10 11">DSM 11275</strain>
    </source>
</reference>
<comment type="caution">
    <text evidence="10">The sequence shown here is derived from an EMBL/GenBank/DDBJ whole genome shotgun (WGS) entry which is preliminary data.</text>
</comment>
<dbReference type="RefSeq" id="WP_183719463.1">
    <property type="nucleotide sequence ID" value="NZ_JACHGO010000005.1"/>
</dbReference>
<accession>A0A7W8C4P3</accession>
<evidence type="ECO:0000256" key="2">
    <source>
        <dbReference type="ARBA" id="ARBA00022691"/>
    </source>
</evidence>
<dbReference type="InterPro" id="IPR058240">
    <property type="entry name" value="rSAM_sf"/>
</dbReference>
<keyword evidence="5 7" id="KW-0411">Iron-sulfur</keyword>
<keyword evidence="11" id="KW-1185">Reference proteome</keyword>
<feature type="binding site" evidence="8">
    <location>
        <position position="144"/>
    </location>
    <ligand>
        <name>S-adenosyl-L-methionine</name>
        <dbReference type="ChEBI" id="CHEBI:59789"/>
    </ligand>
</feature>
<dbReference type="SFLD" id="SFLDG01060">
    <property type="entry name" value="BATS_domain_containing"/>
    <property type="match status" value="1"/>
</dbReference>
<dbReference type="GO" id="GO:0046872">
    <property type="term" value="F:metal ion binding"/>
    <property type="evidence" value="ECO:0007669"/>
    <property type="project" value="UniProtKB-KW"/>
</dbReference>
<sequence>MRRSEISTLLFETPWPELRHYAARVLEREKGSHVFVRGLVEFSNLCRRNCRYCGLRGGNSSLVRYALSQAQVLKAASVAVDTGVDTIVLQSGEYAIDPLWLAQIIDAIRSTHRVPVTLSVGEQPDAAYALWKEAGAVRFLLKHETSDRRLYAALHPGHNLQERIDCLKRLAKLKYECGSGFMIGLPGQHPESLVDDILLARRLRVGMCGAGPFIPQENTPLGRSESGSVAMTLRVLAVLRIALPWANIPATTALATLDAASGQREGLLAGANVLMPGFTPAGFREHYRIYDNKNRVDLAGVQAAIEAAGRTHSLKPMGNTQCVLAEALASA</sequence>
<evidence type="ECO:0000256" key="4">
    <source>
        <dbReference type="ARBA" id="ARBA00023004"/>
    </source>
</evidence>
<dbReference type="InterPro" id="IPR010722">
    <property type="entry name" value="BATS_dom"/>
</dbReference>
<feature type="binding site" evidence="7">
    <location>
        <position position="46"/>
    </location>
    <ligand>
        <name>[4Fe-4S] cluster</name>
        <dbReference type="ChEBI" id="CHEBI:49883"/>
        <note>4Fe-4S-S-AdoMet</note>
    </ligand>
</feature>
<keyword evidence="10" id="KW-0808">Transferase</keyword>
<dbReference type="SFLD" id="SFLDS00029">
    <property type="entry name" value="Radical_SAM"/>
    <property type="match status" value="1"/>
</dbReference>
<dbReference type="GO" id="GO:0042364">
    <property type="term" value="P:water-soluble vitamin biosynthetic process"/>
    <property type="evidence" value="ECO:0007669"/>
    <property type="project" value="UniProtKB-ARBA"/>
</dbReference>
<evidence type="ECO:0000256" key="1">
    <source>
        <dbReference type="ARBA" id="ARBA00022485"/>
    </source>
</evidence>
<keyword evidence="1 7" id="KW-0004">4Fe-4S</keyword>
<dbReference type="InterPro" id="IPR006638">
    <property type="entry name" value="Elp3/MiaA/NifB-like_rSAM"/>
</dbReference>
<feature type="binding site" evidence="7">
    <location>
        <position position="50"/>
    </location>
    <ligand>
        <name>[4Fe-4S] cluster</name>
        <dbReference type="ChEBI" id="CHEBI:49883"/>
        <note>4Fe-4S-S-AdoMet</note>
    </ligand>
</feature>
<evidence type="ECO:0000259" key="9">
    <source>
        <dbReference type="PROSITE" id="PS51918"/>
    </source>
</evidence>
<feature type="binding site" evidence="8">
    <location>
        <position position="119"/>
    </location>
    <ligand>
        <name>(3R)-3-methyl-D-ornithine</name>
        <dbReference type="ChEBI" id="CHEBI:64642"/>
    </ligand>
</feature>